<organism evidence="2 3">
    <name type="scientific">Nitzschia inconspicua</name>
    <dbReference type="NCBI Taxonomy" id="303405"/>
    <lineage>
        <taxon>Eukaryota</taxon>
        <taxon>Sar</taxon>
        <taxon>Stramenopiles</taxon>
        <taxon>Ochrophyta</taxon>
        <taxon>Bacillariophyta</taxon>
        <taxon>Bacillariophyceae</taxon>
        <taxon>Bacillariophycidae</taxon>
        <taxon>Bacillariales</taxon>
        <taxon>Bacillariaceae</taxon>
        <taxon>Nitzschia</taxon>
    </lineage>
</organism>
<reference evidence="2" key="1">
    <citation type="journal article" date="2021" name="Sci. Rep.">
        <title>Diploid genomic architecture of Nitzschia inconspicua, an elite biomass production diatom.</title>
        <authorList>
            <person name="Oliver A."/>
            <person name="Podell S."/>
            <person name="Pinowska A."/>
            <person name="Traller J.C."/>
            <person name="Smith S.R."/>
            <person name="McClure R."/>
            <person name="Beliaev A."/>
            <person name="Bohutskyi P."/>
            <person name="Hill E.A."/>
            <person name="Rabines A."/>
            <person name="Zheng H."/>
            <person name="Allen L.Z."/>
            <person name="Kuo A."/>
            <person name="Grigoriev I.V."/>
            <person name="Allen A.E."/>
            <person name="Hazlebeck D."/>
            <person name="Allen E.E."/>
        </authorList>
    </citation>
    <scope>NUCLEOTIDE SEQUENCE</scope>
    <source>
        <strain evidence="2">Hildebrandi</strain>
    </source>
</reference>
<dbReference type="Proteomes" id="UP000693970">
    <property type="component" value="Unassembled WGS sequence"/>
</dbReference>
<reference evidence="2" key="2">
    <citation type="submission" date="2021-04" db="EMBL/GenBank/DDBJ databases">
        <authorList>
            <person name="Podell S."/>
        </authorList>
    </citation>
    <scope>NUCLEOTIDE SEQUENCE</scope>
    <source>
        <strain evidence="2">Hildebrandi</strain>
    </source>
</reference>
<sequence length="99" mass="10830">MIIFWESQTAAKIDAISAIFVKYIRFPITSRLMGTMNVHSTSSGIDLLHRDEMTTVFDGSTPAVVKKGMGIIPEFLESPISSSSSSSNSDNEAELFQLV</sequence>
<dbReference type="AlphaFoldDB" id="A0A9K3L4R3"/>
<gene>
    <name evidence="2" type="ORF">IV203_000073</name>
</gene>
<name>A0A9K3L4R3_9STRA</name>
<comment type="caution">
    <text evidence="2">The sequence shown here is derived from an EMBL/GenBank/DDBJ whole genome shotgun (WGS) entry which is preliminary data.</text>
</comment>
<protein>
    <submittedName>
        <fullName evidence="2">Uncharacterized protein</fullName>
    </submittedName>
</protein>
<keyword evidence="3" id="KW-1185">Reference proteome</keyword>
<feature type="compositionally biased region" description="Low complexity" evidence="1">
    <location>
        <begin position="78"/>
        <end position="89"/>
    </location>
</feature>
<proteinExistence type="predicted"/>
<accession>A0A9K3L4R3</accession>
<evidence type="ECO:0000313" key="2">
    <source>
        <dbReference type="EMBL" id="KAG7355387.1"/>
    </source>
</evidence>
<dbReference type="EMBL" id="JAGRRH010000015">
    <property type="protein sequence ID" value="KAG7355387.1"/>
    <property type="molecule type" value="Genomic_DNA"/>
</dbReference>
<feature type="region of interest" description="Disordered" evidence="1">
    <location>
        <begin position="77"/>
        <end position="99"/>
    </location>
</feature>
<evidence type="ECO:0000313" key="3">
    <source>
        <dbReference type="Proteomes" id="UP000693970"/>
    </source>
</evidence>
<evidence type="ECO:0000256" key="1">
    <source>
        <dbReference type="SAM" id="MobiDB-lite"/>
    </source>
</evidence>